<dbReference type="GO" id="GO:0005524">
    <property type="term" value="F:ATP binding"/>
    <property type="evidence" value="ECO:0007669"/>
    <property type="project" value="UniProtKB-UniRule"/>
</dbReference>
<feature type="compositionally biased region" description="Basic and acidic residues" evidence="5">
    <location>
        <begin position="819"/>
        <end position="840"/>
    </location>
</feature>
<dbReference type="PANTHER" id="PTHR11909">
    <property type="entry name" value="CASEIN KINASE-RELATED"/>
    <property type="match status" value="1"/>
</dbReference>
<dbReference type="InterPro" id="IPR017441">
    <property type="entry name" value="Protein_kinase_ATP_BS"/>
</dbReference>
<dbReference type="Pfam" id="PF00069">
    <property type="entry name" value="Pkinase"/>
    <property type="match status" value="1"/>
</dbReference>
<keyword evidence="8" id="KW-1185">Reference proteome</keyword>
<feature type="compositionally biased region" description="Low complexity" evidence="5">
    <location>
        <begin position="769"/>
        <end position="779"/>
    </location>
</feature>
<evidence type="ECO:0000313" key="7">
    <source>
        <dbReference type="EMBL" id="CAI2177875.1"/>
    </source>
</evidence>
<reference evidence="7" key="1">
    <citation type="submission" date="2022-08" db="EMBL/GenBank/DDBJ databases">
        <authorList>
            <person name="Kallberg Y."/>
            <person name="Tangrot J."/>
            <person name="Rosling A."/>
        </authorList>
    </citation>
    <scope>NUCLEOTIDE SEQUENCE</scope>
    <source>
        <strain evidence="7">Wild A</strain>
    </source>
</reference>
<feature type="compositionally biased region" description="Low complexity" evidence="5">
    <location>
        <begin position="802"/>
        <end position="814"/>
    </location>
</feature>
<dbReference type="PROSITE" id="PS00108">
    <property type="entry name" value="PROTEIN_KINASE_ST"/>
    <property type="match status" value="1"/>
</dbReference>
<dbReference type="OrthoDB" id="5979581at2759"/>
<dbReference type="InterPro" id="IPR011009">
    <property type="entry name" value="Kinase-like_dom_sf"/>
</dbReference>
<feature type="compositionally biased region" description="Polar residues" evidence="5">
    <location>
        <begin position="730"/>
        <end position="753"/>
    </location>
</feature>
<dbReference type="GO" id="GO:0004674">
    <property type="term" value="F:protein serine/threonine kinase activity"/>
    <property type="evidence" value="ECO:0007669"/>
    <property type="project" value="UniProtKB-EC"/>
</dbReference>
<dbReference type="InterPro" id="IPR000719">
    <property type="entry name" value="Prot_kinase_dom"/>
</dbReference>
<feature type="compositionally biased region" description="Basic and acidic residues" evidence="5">
    <location>
        <begin position="420"/>
        <end position="429"/>
    </location>
</feature>
<protein>
    <recommendedName>
        <fullName evidence="1">non-specific serine/threonine protein kinase</fullName>
        <ecNumber evidence="1">2.7.11.1</ecNumber>
    </recommendedName>
</protein>
<feature type="domain" description="Protein kinase" evidence="6">
    <location>
        <begin position="10"/>
        <end position="303"/>
    </location>
</feature>
<proteinExistence type="predicted"/>
<evidence type="ECO:0000256" key="2">
    <source>
        <dbReference type="ARBA" id="ARBA00022741"/>
    </source>
</evidence>
<feature type="compositionally biased region" description="Polar residues" evidence="5">
    <location>
        <begin position="620"/>
        <end position="630"/>
    </location>
</feature>
<evidence type="ECO:0000256" key="5">
    <source>
        <dbReference type="SAM" id="MobiDB-lite"/>
    </source>
</evidence>
<dbReference type="Gene3D" id="1.10.510.10">
    <property type="entry name" value="Transferase(Phosphotransferase) domain 1"/>
    <property type="match status" value="1"/>
</dbReference>
<feature type="region of interest" description="Disordered" evidence="5">
    <location>
        <begin position="533"/>
        <end position="676"/>
    </location>
</feature>
<dbReference type="PROSITE" id="PS50011">
    <property type="entry name" value="PROTEIN_KINASE_DOM"/>
    <property type="match status" value="1"/>
</dbReference>
<accession>A0A9W4SQM8</accession>
<dbReference type="EMBL" id="CAMKVN010001755">
    <property type="protein sequence ID" value="CAI2177875.1"/>
    <property type="molecule type" value="Genomic_DNA"/>
</dbReference>
<keyword evidence="2 4" id="KW-0547">Nucleotide-binding</keyword>
<sequence length="985" mass="111991">MGKVTVGGHWLVEEKIGEGSFGEVFRAVHIKTNEQYAIKRELVDEDHPQLPQEAEFLRRLAGPSYIPKVYWFGQEQLYNALVMDLLGPNIRLVRQAYGKLPIPFVSKISIQMVDILEHVHSRGIVYRDVKPDNFLLERDFAISIKELEKWNSEKDSPKLIEDKHPLLYSPHKISLVDFGLSTFYIDQRTGRHVPKKHPPTKYKTGTARYAAMGVHRGLPHARRDDLESLGYVILELLQGTLPWAGVTARNAVEGWSKMLKMKESKPLEELFEGVPSGFMKFLQYARSLDFDQKPDYAYARNLLAATCRNGYDSELVSLEFEDYSSARPMSPAPLTPANESSFWSDDNAFRDFDGGFHSDEWINHNDDSALKAVVSAWGDGNVKVPWLEDSYPTRNNCHPRYNDELYNQDVIRTRSLNTKQTREWRELQSRRPSTPSPLSISIPPRPNSSTNSPRGVTSPNNKFEHMQHYPGVDENIPLGPRRSIPNIRNTNSLATKFLKRSVPNLRDQAHYNIVTQPSSTIKRTMAHMQETLPTVTTQGRKGTLNNNSTSPPRCYSFKDNTHNSTSPPREEISNTTNGNSSQNVRFSPQDARFSLKDGKYSPQDARFSSRDNFRGRERASTFSQFSNVQKQDNRYPPISTSPIVPSRQGSKPYKERERSYTFTSGHNPPVSPGIQNNSPNGTYFFQPNVNNWSSGKRERSSTFTNGGKAKDYNYGGKNGCYERRNYMNGPPQNHSQQNSGYNRNGTSIHVQKSQNNNNRQNQQEEENYPPRSTSTTPTSGHRRSNSREKVELRNGTSEINNETTVTSPSATTETFFDSIDQKVSSDMRIPRDPNSLDKETQTPSNPDGTGIEDALNNAAVNKSANHQQNHHVSFATKLEDNYSYYPNRPSSGYRRQSYSAVCEDKSSRTRSLTFPDIRQNIKNQNDSNGFWKSATTVNGKNPRPVLKNNNQSVTPKLPNGNVHFQDSDGKKKKKKSKWTYYKVNL</sequence>
<dbReference type="Proteomes" id="UP001153678">
    <property type="component" value="Unassembled WGS sequence"/>
</dbReference>
<name>A0A9W4SQM8_9GLOM</name>
<keyword evidence="3 4" id="KW-0067">ATP-binding</keyword>
<dbReference type="SUPFAM" id="SSF56112">
    <property type="entry name" value="Protein kinase-like (PK-like)"/>
    <property type="match status" value="1"/>
</dbReference>
<dbReference type="EC" id="2.7.11.1" evidence="1"/>
<feature type="region of interest" description="Disordered" evidence="5">
    <location>
        <begin position="420"/>
        <end position="462"/>
    </location>
</feature>
<organism evidence="7 8">
    <name type="scientific">Funneliformis geosporum</name>
    <dbReference type="NCBI Taxonomy" id="1117311"/>
    <lineage>
        <taxon>Eukaryota</taxon>
        <taxon>Fungi</taxon>
        <taxon>Fungi incertae sedis</taxon>
        <taxon>Mucoromycota</taxon>
        <taxon>Glomeromycotina</taxon>
        <taxon>Glomeromycetes</taxon>
        <taxon>Glomerales</taxon>
        <taxon>Glomeraceae</taxon>
        <taxon>Funneliformis</taxon>
    </lineage>
</organism>
<feature type="compositionally biased region" description="Basic and acidic residues" evidence="5">
    <location>
        <begin position="607"/>
        <end position="619"/>
    </location>
</feature>
<evidence type="ECO:0000256" key="4">
    <source>
        <dbReference type="PROSITE-ProRule" id="PRU10141"/>
    </source>
</evidence>
<feature type="region of interest" description="Disordered" evidence="5">
    <location>
        <begin position="949"/>
        <end position="975"/>
    </location>
</feature>
<evidence type="ECO:0000313" key="8">
    <source>
        <dbReference type="Proteomes" id="UP001153678"/>
    </source>
</evidence>
<feature type="compositionally biased region" description="Low complexity" evidence="5">
    <location>
        <begin position="430"/>
        <end position="454"/>
    </location>
</feature>
<gene>
    <name evidence="7" type="ORF">FWILDA_LOCUS8304</name>
</gene>
<evidence type="ECO:0000259" key="6">
    <source>
        <dbReference type="PROSITE" id="PS50011"/>
    </source>
</evidence>
<dbReference type="SMART" id="SM00220">
    <property type="entry name" value="S_TKc"/>
    <property type="match status" value="1"/>
</dbReference>
<evidence type="ECO:0000256" key="3">
    <source>
        <dbReference type="ARBA" id="ARBA00022840"/>
    </source>
</evidence>
<dbReference type="AlphaFoldDB" id="A0A9W4SQM8"/>
<feature type="region of interest" description="Disordered" evidence="5">
    <location>
        <begin position="690"/>
        <end position="850"/>
    </location>
</feature>
<comment type="caution">
    <text evidence="7">The sequence shown here is derived from an EMBL/GenBank/DDBJ whole genome shotgun (WGS) entry which is preliminary data.</text>
</comment>
<dbReference type="PROSITE" id="PS00107">
    <property type="entry name" value="PROTEIN_KINASE_ATP"/>
    <property type="match status" value="1"/>
</dbReference>
<feature type="compositionally biased region" description="Polar residues" evidence="5">
    <location>
        <begin position="533"/>
        <end position="551"/>
    </location>
</feature>
<dbReference type="CDD" id="cd14016">
    <property type="entry name" value="STKc_CK1"/>
    <property type="match status" value="1"/>
</dbReference>
<feature type="compositionally biased region" description="Polar residues" evidence="5">
    <location>
        <begin position="562"/>
        <end position="586"/>
    </location>
</feature>
<dbReference type="InterPro" id="IPR008271">
    <property type="entry name" value="Ser/Thr_kinase_AS"/>
</dbReference>
<evidence type="ECO:0000256" key="1">
    <source>
        <dbReference type="ARBA" id="ARBA00012513"/>
    </source>
</evidence>
<dbReference type="InterPro" id="IPR050235">
    <property type="entry name" value="CK1_Ser-Thr_kinase"/>
</dbReference>
<feature type="compositionally biased region" description="Polar residues" evidence="5">
    <location>
        <begin position="638"/>
        <end position="649"/>
    </location>
</feature>
<feature type="binding site" evidence="4">
    <location>
        <position position="39"/>
    </location>
    <ligand>
        <name>ATP</name>
        <dbReference type="ChEBI" id="CHEBI:30616"/>
    </ligand>
</feature>